<evidence type="ECO:0000256" key="1">
    <source>
        <dbReference type="ARBA" id="ARBA00006180"/>
    </source>
</evidence>
<evidence type="ECO:0000313" key="3">
    <source>
        <dbReference type="Proteomes" id="UP000824782"/>
    </source>
</evidence>
<accession>A0AAV7ACB4</accession>
<sequence>MFWKFDLHTSSHVDTLLERENVTLSELLDEEDVLQECKVVNRKLVEFLVQPQHMEELVTCITQEPSSDMEEKLRYK</sequence>
<protein>
    <recommendedName>
        <fullName evidence="4">PP6R3 phosphatase</fullName>
    </recommendedName>
</protein>
<evidence type="ECO:0008006" key="4">
    <source>
        <dbReference type="Google" id="ProtNLM"/>
    </source>
</evidence>
<dbReference type="PANTHER" id="PTHR12634:SF13">
    <property type="entry name" value="SERINE_THREONINE-PROTEIN PHOSPHATASE 6 REGULATORY SUBUNIT 1"/>
    <property type="match status" value="1"/>
</dbReference>
<reference evidence="2" key="1">
    <citation type="thesis" date="2020" institute="ProQuest LLC" country="789 East Eisenhower Parkway, Ann Arbor, MI, USA">
        <title>Comparative Genomics and Chromosome Evolution.</title>
        <authorList>
            <person name="Mudd A.B."/>
        </authorList>
    </citation>
    <scope>NUCLEOTIDE SEQUENCE</scope>
    <source>
        <strain evidence="2">237g6f4</strain>
        <tissue evidence="2">Blood</tissue>
    </source>
</reference>
<dbReference type="EMBL" id="WNYA01000009">
    <property type="protein sequence ID" value="KAG8555733.1"/>
    <property type="molecule type" value="Genomic_DNA"/>
</dbReference>
<gene>
    <name evidence="2" type="ORF">GDO81_017790</name>
</gene>
<keyword evidence="3" id="KW-1185">Reference proteome</keyword>
<proteinExistence type="inferred from homology"/>
<dbReference type="PANTHER" id="PTHR12634">
    <property type="entry name" value="SIT4 YEAST -ASSOCIATING PROTEIN-RELATED"/>
    <property type="match status" value="1"/>
</dbReference>
<evidence type="ECO:0000313" key="2">
    <source>
        <dbReference type="EMBL" id="KAG8555733.1"/>
    </source>
</evidence>
<organism evidence="2 3">
    <name type="scientific">Engystomops pustulosus</name>
    <name type="common">Tungara frog</name>
    <name type="synonym">Physalaemus pustulosus</name>
    <dbReference type="NCBI Taxonomy" id="76066"/>
    <lineage>
        <taxon>Eukaryota</taxon>
        <taxon>Metazoa</taxon>
        <taxon>Chordata</taxon>
        <taxon>Craniata</taxon>
        <taxon>Vertebrata</taxon>
        <taxon>Euteleostomi</taxon>
        <taxon>Amphibia</taxon>
        <taxon>Batrachia</taxon>
        <taxon>Anura</taxon>
        <taxon>Neobatrachia</taxon>
        <taxon>Hyloidea</taxon>
        <taxon>Leptodactylidae</taxon>
        <taxon>Leiuperinae</taxon>
        <taxon>Engystomops</taxon>
    </lineage>
</organism>
<dbReference type="GO" id="GO:0019888">
    <property type="term" value="F:protein phosphatase regulator activity"/>
    <property type="evidence" value="ECO:0007669"/>
    <property type="project" value="TreeGrafter"/>
</dbReference>
<dbReference type="Proteomes" id="UP000824782">
    <property type="component" value="Unassembled WGS sequence"/>
</dbReference>
<dbReference type="AlphaFoldDB" id="A0AAV7ACB4"/>
<name>A0AAV7ACB4_ENGPU</name>
<dbReference type="GO" id="GO:0005829">
    <property type="term" value="C:cytosol"/>
    <property type="evidence" value="ECO:0007669"/>
    <property type="project" value="TreeGrafter"/>
</dbReference>
<dbReference type="InterPro" id="IPR007587">
    <property type="entry name" value="SAPS"/>
</dbReference>
<comment type="caution">
    <text evidence="2">The sequence shown here is derived from an EMBL/GenBank/DDBJ whole genome shotgun (WGS) entry which is preliminary data.</text>
</comment>
<comment type="similarity">
    <text evidence="1">Belongs to the SAPS family.</text>
</comment>
<dbReference type="GO" id="GO:0005634">
    <property type="term" value="C:nucleus"/>
    <property type="evidence" value="ECO:0007669"/>
    <property type="project" value="TreeGrafter"/>
</dbReference>
<dbReference type="GO" id="GO:0019903">
    <property type="term" value="F:protein phosphatase binding"/>
    <property type="evidence" value="ECO:0007669"/>
    <property type="project" value="InterPro"/>
</dbReference>